<evidence type="ECO:0000313" key="2">
    <source>
        <dbReference type="Proteomes" id="UP000053820"/>
    </source>
</evidence>
<dbReference type="HOGENOM" id="CLU_2758096_0_0_1"/>
<protein>
    <submittedName>
        <fullName evidence="1">Uncharacterized protein</fullName>
    </submittedName>
</protein>
<keyword evidence="2" id="KW-1185">Reference proteome</keyword>
<dbReference type="EMBL" id="KN839965">
    <property type="protein sequence ID" value="KIJ58236.1"/>
    <property type="molecule type" value="Genomic_DNA"/>
</dbReference>
<reference evidence="1 2" key="1">
    <citation type="submission" date="2014-04" db="EMBL/GenBank/DDBJ databases">
        <title>Evolutionary Origins and Diversification of the Mycorrhizal Mutualists.</title>
        <authorList>
            <consortium name="DOE Joint Genome Institute"/>
            <consortium name="Mycorrhizal Genomics Consortium"/>
            <person name="Kohler A."/>
            <person name="Kuo A."/>
            <person name="Nagy L.G."/>
            <person name="Floudas D."/>
            <person name="Copeland A."/>
            <person name="Barry K.W."/>
            <person name="Cichocki N."/>
            <person name="Veneault-Fourrey C."/>
            <person name="LaButti K."/>
            <person name="Lindquist E.A."/>
            <person name="Lipzen A."/>
            <person name="Lundell T."/>
            <person name="Morin E."/>
            <person name="Murat C."/>
            <person name="Riley R."/>
            <person name="Ohm R."/>
            <person name="Sun H."/>
            <person name="Tunlid A."/>
            <person name="Henrissat B."/>
            <person name="Grigoriev I.V."/>
            <person name="Hibbett D.S."/>
            <person name="Martin F."/>
        </authorList>
    </citation>
    <scope>NUCLEOTIDE SEQUENCE [LARGE SCALE GENOMIC DNA]</scope>
    <source>
        <strain evidence="1 2">MD-312</strain>
    </source>
</reference>
<accession>A0A0C9W6B5</accession>
<name>A0A0C9W6B5_9AGAM</name>
<dbReference type="AlphaFoldDB" id="A0A0C9W6B5"/>
<dbReference type="Proteomes" id="UP000053820">
    <property type="component" value="Unassembled WGS sequence"/>
</dbReference>
<organism evidence="1 2">
    <name type="scientific">Hydnomerulius pinastri MD-312</name>
    <dbReference type="NCBI Taxonomy" id="994086"/>
    <lineage>
        <taxon>Eukaryota</taxon>
        <taxon>Fungi</taxon>
        <taxon>Dikarya</taxon>
        <taxon>Basidiomycota</taxon>
        <taxon>Agaricomycotina</taxon>
        <taxon>Agaricomycetes</taxon>
        <taxon>Agaricomycetidae</taxon>
        <taxon>Boletales</taxon>
        <taxon>Boletales incertae sedis</taxon>
        <taxon>Leucogyrophana</taxon>
    </lineage>
</organism>
<gene>
    <name evidence="1" type="ORF">HYDPIDRAFT_119754</name>
</gene>
<proteinExistence type="predicted"/>
<evidence type="ECO:0000313" key="1">
    <source>
        <dbReference type="EMBL" id="KIJ58236.1"/>
    </source>
</evidence>
<sequence length="70" mass="7864">MALYKATLPLQLGVIDPIFIHSLLRKISRASYWTACFLLQRARLLLASRTESDSSLVARLPQAALKPRGR</sequence>